<dbReference type="EMBL" id="JAINUF010000003">
    <property type="protein sequence ID" value="KAJ8371030.1"/>
    <property type="molecule type" value="Genomic_DNA"/>
</dbReference>
<dbReference type="AlphaFoldDB" id="A0A9Q1G0B8"/>
<evidence type="ECO:0000313" key="1">
    <source>
        <dbReference type="EMBL" id="KAJ8371030.1"/>
    </source>
</evidence>
<sequence>MPPPPNPRPRWPGALTAPLHRAFVSAVAKETGPPTGDVPVAEATAAAGLICSPDAGHADLLDEQPASRAKPYGVGIGGMGGGGWSCCGGPGGQMRIVPGPSLHRG</sequence>
<gene>
    <name evidence="1" type="ORF">SKAU_G00110580</name>
</gene>
<keyword evidence="2" id="KW-1185">Reference proteome</keyword>
<reference evidence="1" key="1">
    <citation type="journal article" date="2023" name="Science">
        <title>Genome structures resolve the early diversification of teleost fishes.</title>
        <authorList>
            <person name="Parey E."/>
            <person name="Louis A."/>
            <person name="Montfort J."/>
            <person name="Bouchez O."/>
            <person name="Roques C."/>
            <person name="Iampietro C."/>
            <person name="Lluch J."/>
            <person name="Castinel A."/>
            <person name="Donnadieu C."/>
            <person name="Desvignes T."/>
            <person name="Floi Bucao C."/>
            <person name="Jouanno E."/>
            <person name="Wen M."/>
            <person name="Mejri S."/>
            <person name="Dirks R."/>
            <person name="Jansen H."/>
            <person name="Henkel C."/>
            <person name="Chen W.J."/>
            <person name="Zahm M."/>
            <person name="Cabau C."/>
            <person name="Klopp C."/>
            <person name="Thompson A.W."/>
            <person name="Robinson-Rechavi M."/>
            <person name="Braasch I."/>
            <person name="Lecointre G."/>
            <person name="Bobe J."/>
            <person name="Postlethwait J.H."/>
            <person name="Berthelot C."/>
            <person name="Roest Crollius H."/>
            <person name="Guiguen Y."/>
        </authorList>
    </citation>
    <scope>NUCLEOTIDE SEQUENCE</scope>
    <source>
        <strain evidence="1">WJC10195</strain>
    </source>
</reference>
<name>A0A9Q1G0B8_SYNKA</name>
<comment type="caution">
    <text evidence="1">The sequence shown here is derived from an EMBL/GenBank/DDBJ whole genome shotgun (WGS) entry which is preliminary data.</text>
</comment>
<protein>
    <submittedName>
        <fullName evidence="1">Uncharacterized protein</fullName>
    </submittedName>
</protein>
<dbReference type="Proteomes" id="UP001152622">
    <property type="component" value="Chromosome 3"/>
</dbReference>
<evidence type="ECO:0000313" key="2">
    <source>
        <dbReference type="Proteomes" id="UP001152622"/>
    </source>
</evidence>
<proteinExistence type="predicted"/>
<accession>A0A9Q1G0B8</accession>
<organism evidence="1 2">
    <name type="scientific">Synaphobranchus kaupii</name>
    <name type="common">Kaup's arrowtooth eel</name>
    <dbReference type="NCBI Taxonomy" id="118154"/>
    <lineage>
        <taxon>Eukaryota</taxon>
        <taxon>Metazoa</taxon>
        <taxon>Chordata</taxon>
        <taxon>Craniata</taxon>
        <taxon>Vertebrata</taxon>
        <taxon>Euteleostomi</taxon>
        <taxon>Actinopterygii</taxon>
        <taxon>Neopterygii</taxon>
        <taxon>Teleostei</taxon>
        <taxon>Anguilliformes</taxon>
        <taxon>Synaphobranchidae</taxon>
        <taxon>Synaphobranchus</taxon>
    </lineage>
</organism>